<accession>A0A8K0QVT9</accession>
<dbReference type="Proteomes" id="UP000813461">
    <property type="component" value="Unassembled WGS sequence"/>
</dbReference>
<dbReference type="OrthoDB" id="10549225at2759"/>
<evidence type="ECO:0000313" key="4">
    <source>
        <dbReference type="Proteomes" id="UP000813461"/>
    </source>
</evidence>
<feature type="region of interest" description="Disordered" evidence="2">
    <location>
        <begin position="1"/>
        <end position="22"/>
    </location>
</feature>
<feature type="region of interest" description="Disordered" evidence="2">
    <location>
        <begin position="189"/>
        <end position="302"/>
    </location>
</feature>
<evidence type="ECO:0000256" key="1">
    <source>
        <dbReference type="SAM" id="Coils"/>
    </source>
</evidence>
<protein>
    <submittedName>
        <fullName evidence="3">Uncharacterized protein</fullName>
    </submittedName>
</protein>
<evidence type="ECO:0000313" key="3">
    <source>
        <dbReference type="EMBL" id="KAH7070830.1"/>
    </source>
</evidence>
<organism evidence="3 4">
    <name type="scientific">Paraphoma chrysanthemicola</name>
    <dbReference type="NCBI Taxonomy" id="798071"/>
    <lineage>
        <taxon>Eukaryota</taxon>
        <taxon>Fungi</taxon>
        <taxon>Dikarya</taxon>
        <taxon>Ascomycota</taxon>
        <taxon>Pezizomycotina</taxon>
        <taxon>Dothideomycetes</taxon>
        <taxon>Pleosporomycetidae</taxon>
        <taxon>Pleosporales</taxon>
        <taxon>Pleosporineae</taxon>
        <taxon>Phaeosphaeriaceae</taxon>
        <taxon>Paraphoma</taxon>
    </lineage>
</organism>
<comment type="caution">
    <text evidence="3">The sequence shown here is derived from an EMBL/GenBank/DDBJ whole genome shotgun (WGS) entry which is preliminary data.</text>
</comment>
<evidence type="ECO:0000256" key="2">
    <source>
        <dbReference type="SAM" id="MobiDB-lite"/>
    </source>
</evidence>
<dbReference type="AlphaFoldDB" id="A0A8K0QVT9"/>
<keyword evidence="4" id="KW-1185">Reference proteome</keyword>
<dbReference type="EMBL" id="JAGMVJ010000026">
    <property type="protein sequence ID" value="KAH7070830.1"/>
    <property type="molecule type" value="Genomic_DNA"/>
</dbReference>
<sequence>MAPLTGSSGTAGGDGDDARPTGSHVVDVNSLCQPCVTAISTLPVTTSHPQDSGSDGVSGLKPRPFDYSYDSNMGLTPARNHTSMWVTQNNTSATVMQRRTVTREWANEWVLKLTAFDAGCEIVDEIALRDCVTVSVPRYAVVPPEDSDSAAFAFRIIRIGNDEEDWYLAGTKTDVEQWLLWIKAIHDRPSHNRPSDSAAMATPSGGPGQKSAATMGARLNRAMDTSTPCPGNKTMPAPLHGRPIPALSFATPSVEPEGQPSASRQTRSPSPAKSRPPRPDQANNDSPSPSKRASRRQHQSADVASNIQADYGDFAHLILGPLKQHRAEDNAVHERNLTRLADRIDTSHEAILATTKVGLAHFRATTRHNFEHMGEVLSANSQDLFQSMDANALRRHAATTASLDAVSCSVKTQHEALDVKVNTITDTLDAMARANTARDTLRTRLIEVQDQATAATTRKQDEIIQNITQLNGDLDRGLQQVRDKVDDASKKTQKDIIDDAAERSSDLDKRLLQVRDEVGEAATRTRNAVSNDLQRRLQLVQDAVISNAAKLNGDLDGRLQRVGDAAKTNRDDIMEDAAKRNRDLDRRLQQVQDEVDKTATKTQKDILDDAAKRNDDLDRRLQQVRDAAKTNRDDIMEDAAKRNDDLDRRLQQVRDEVAGAATSTQAAVSAGINTLSQRVQSLTESFQGVQSLAISAAASQQQVTTAIHTQNNIRDMIQDLTAGSQRDRAPKEGRADQGTYEIHQFLEERMTTMSQSLELMKGQLMGLVEHNSAVSKTQDPRSRATDDAPTFSQQQFGDMLARLETLRGHFDTKIPQTITFPPDFNDTMLEVREFFQRRQQPQSSTSVDDIQAITRTHDNQTIELRQELANERKRRMEAEQAHATANLRLDMVKTSHSALSERNHTLSSNFEDAQSHAHLFRGEFAKFVRAFATALSLDHQLAISKSLLTMSNREDNIRTLKSQLHDERTRNIAMGRELIIRRHKSNHYRVEFPSSTAGAEGEGEASGAIVMRSSEPILEPDD</sequence>
<keyword evidence="1" id="KW-0175">Coiled coil</keyword>
<feature type="region of interest" description="Disordered" evidence="2">
    <location>
        <begin position="992"/>
        <end position="1022"/>
    </location>
</feature>
<feature type="compositionally biased region" description="Polar residues" evidence="2">
    <location>
        <begin position="281"/>
        <end position="291"/>
    </location>
</feature>
<reference evidence="3" key="1">
    <citation type="journal article" date="2021" name="Nat. Commun.">
        <title>Genetic determinants of endophytism in the Arabidopsis root mycobiome.</title>
        <authorList>
            <person name="Mesny F."/>
            <person name="Miyauchi S."/>
            <person name="Thiergart T."/>
            <person name="Pickel B."/>
            <person name="Atanasova L."/>
            <person name="Karlsson M."/>
            <person name="Huettel B."/>
            <person name="Barry K.W."/>
            <person name="Haridas S."/>
            <person name="Chen C."/>
            <person name="Bauer D."/>
            <person name="Andreopoulos W."/>
            <person name="Pangilinan J."/>
            <person name="LaButti K."/>
            <person name="Riley R."/>
            <person name="Lipzen A."/>
            <person name="Clum A."/>
            <person name="Drula E."/>
            <person name="Henrissat B."/>
            <person name="Kohler A."/>
            <person name="Grigoriev I.V."/>
            <person name="Martin F.M."/>
            <person name="Hacquard S."/>
        </authorList>
    </citation>
    <scope>NUCLEOTIDE SEQUENCE</scope>
    <source>
        <strain evidence="3">MPI-SDFR-AT-0120</strain>
    </source>
</reference>
<proteinExistence type="predicted"/>
<gene>
    <name evidence="3" type="ORF">FB567DRAFT_612811</name>
</gene>
<name>A0A8K0QVT9_9PLEO</name>
<feature type="coiled-coil region" evidence="1">
    <location>
        <begin position="574"/>
        <end position="656"/>
    </location>
</feature>